<evidence type="ECO:0000259" key="8">
    <source>
        <dbReference type="PROSITE" id="PS50873"/>
    </source>
</evidence>
<evidence type="ECO:0000256" key="7">
    <source>
        <dbReference type="RuleBase" id="RU363051"/>
    </source>
</evidence>
<dbReference type="STRING" id="686832.A0A0C3CEU8"/>
<protein>
    <recommendedName>
        <fullName evidence="7">Peroxidase</fullName>
        <ecNumber evidence="7">1.11.1.-</ecNumber>
    </recommendedName>
</protein>
<dbReference type="GO" id="GO:0000302">
    <property type="term" value="P:response to reactive oxygen species"/>
    <property type="evidence" value="ECO:0007669"/>
    <property type="project" value="TreeGrafter"/>
</dbReference>
<evidence type="ECO:0000256" key="3">
    <source>
        <dbReference type="ARBA" id="ARBA00022723"/>
    </source>
</evidence>
<dbReference type="OrthoDB" id="5985073at2759"/>
<dbReference type="PANTHER" id="PTHR31356:SF53">
    <property type="entry name" value="HEME PEROXIDASE"/>
    <property type="match status" value="1"/>
</dbReference>
<feature type="chain" id="PRO_5006986328" description="Peroxidase" evidence="7">
    <location>
        <begin position="23"/>
        <end position="435"/>
    </location>
</feature>
<organism evidence="9 10">
    <name type="scientific">Hebeloma cylindrosporum</name>
    <dbReference type="NCBI Taxonomy" id="76867"/>
    <lineage>
        <taxon>Eukaryota</taxon>
        <taxon>Fungi</taxon>
        <taxon>Dikarya</taxon>
        <taxon>Basidiomycota</taxon>
        <taxon>Agaricomycotina</taxon>
        <taxon>Agaricomycetes</taxon>
        <taxon>Agaricomycetidae</taxon>
        <taxon>Agaricales</taxon>
        <taxon>Agaricineae</taxon>
        <taxon>Hymenogastraceae</taxon>
        <taxon>Hebeloma</taxon>
    </lineage>
</organism>
<dbReference type="PANTHER" id="PTHR31356">
    <property type="entry name" value="THYLAKOID LUMENAL 29 KDA PROTEIN, CHLOROPLASTIC-RELATED"/>
    <property type="match status" value="1"/>
</dbReference>
<dbReference type="GO" id="GO:0046872">
    <property type="term" value="F:metal ion binding"/>
    <property type="evidence" value="ECO:0007669"/>
    <property type="project" value="UniProtKB-UniRule"/>
</dbReference>
<evidence type="ECO:0000313" key="9">
    <source>
        <dbReference type="EMBL" id="KIM42111.1"/>
    </source>
</evidence>
<dbReference type="Proteomes" id="UP000053424">
    <property type="component" value="Unassembled WGS sequence"/>
</dbReference>
<dbReference type="InterPro" id="IPR002016">
    <property type="entry name" value="Haem_peroxidase"/>
</dbReference>
<dbReference type="EC" id="1.11.1.-" evidence="7"/>
<dbReference type="AlphaFoldDB" id="A0A0C3CEU8"/>
<gene>
    <name evidence="9" type="ORF">M413DRAFT_70963</name>
</gene>
<keyword evidence="10" id="KW-1185">Reference proteome</keyword>
<keyword evidence="5" id="KW-0408">Iron</keyword>
<evidence type="ECO:0000256" key="6">
    <source>
        <dbReference type="RuleBase" id="RU004241"/>
    </source>
</evidence>
<feature type="domain" description="Plant heme peroxidase family profile" evidence="8">
    <location>
        <begin position="65"/>
        <end position="237"/>
    </location>
</feature>
<sequence>MHTMILARLSFALTFFSTATWAYHWPEPKFDAIEALLYEQSPEPHGVSLTAILNKCVPGPTGEHTAAEWVRFAYHDMATHNAEAGTGGLDASLYYELDRQENVGLGMRVTSFDFVDFPGKYVSRSDIIAIGTVVAVAECGGPTIPLRMGRVDALVAGPAGVPEPQQDLASHTASFRRQGFTQSEMIGLVACGHTFGGVRTPDFPDIVPATADGSQLVVTFDSTPKFDNAIVTEYLAGTTKNPLVVHPNRTVTSDLRIFSSDNNVTMKSISSPQAYSKRCGDLLARMLDSVPKGVQLSEVIKPLPVKLATKNPERKVTMFWENRSGGKCAHNACSAPVVSTNDTTTTLFQRAGMSPQKYRFNTPINVTTSVSKFWFEVDENDGKKPQIYNNGGTGYEIQQDRVLFVPELSTNAFNNNFTVVVAVGFRAVLVFSKIL</sequence>
<dbReference type="GO" id="GO:0042744">
    <property type="term" value="P:hydrogen peroxide catabolic process"/>
    <property type="evidence" value="ECO:0007669"/>
    <property type="project" value="TreeGrafter"/>
</dbReference>
<dbReference type="GO" id="GO:0004601">
    <property type="term" value="F:peroxidase activity"/>
    <property type="evidence" value="ECO:0007669"/>
    <property type="project" value="UniProtKB-KW"/>
</dbReference>
<dbReference type="Gene3D" id="1.10.520.10">
    <property type="match status" value="1"/>
</dbReference>
<name>A0A0C3CEU8_HEBCY</name>
<keyword evidence="4 7" id="KW-0560">Oxidoreductase</keyword>
<reference evidence="9 10" key="1">
    <citation type="submission" date="2014-04" db="EMBL/GenBank/DDBJ databases">
        <authorList>
            <consortium name="DOE Joint Genome Institute"/>
            <person name="Kuo A."/>
            <person name="Gay G."/>
            <person name="Dore J."/>
            <person name="Kohler A."/>
            <person name="Nagy L.G."/>
            <person name="Floudas D."/>
            <person name="Copeland A."/>
            <person name="Barry K.W."/>
            <person name="Cichocki N."/>
            <person name="Veneault-Fourrey C."/>
            <person name="LaButti K."/>
            <person name="Lindquist E.A."/>
            <person name="Lipzen A."/>
            <person name="Lundell T."/>
            <person name="Morin E."/>
            <person name="Murat C."/>
            <person name="Sun H."/>
            <person name="Tunlid A."/>
            <person name="Henrissat B."/>
            <person name="Grigoriev I.V."/>
            <person name="Hibbett D.S."/>
            <person name="Martin F."/>
            <person name="Nordberg H.P."/>
            <person name="Cantor M.N."/>
            <person name="Hua S.X."/>
        </authorList>
    </citation>
    <scope>NUCLEOTIDE SEQUENCE [LARGE SCALE GENOMIC DNA]</scope>
    <source>
        <strain evidence="10">h7</strain>
    </source>
</reference>
<dbReference type="SUPFAM" id="SSF48113">
    <property type="entry name" value="Heme-dependent peroxidases"/>
    <property type="match status" value="1"/>
</dbReference>
<dbReference type="GO" id="GO:0020037">
    <property type="term" value="F:heme binding"/>
    <property type="evidence" value="ECO:0007669"/>
    <property type="project" value="UniProtKB-UniRule"/>
</dbReference>
<dbReference type="EMBL" id="KN831778">
    <property type="protein sequence ID" value="KIM42111.1"/>
    <property type="molecule type" value="Genomic_DNA"/>
</dbReference>
<proteinExistence type="inferred from homology"/>
<accession>A0A0C3CEU8</accession>
<keyword evidence="1 7" id="KW-0575">Peroxidase</keyword>
<evidence type="ECO:0000313" key="10">
    <source>
        <dbReference type="Proteomes" id="UP000053424"/>
    </source>
</evidence>
<evidence type="ECO:0000256" key="2">
    <source>
        <dbReference type="ARBA" id="ARBA00022617"/>
    </source>
</evidence>
<evidence type="ECO:0000256" key="5">
    <source>
        <dbReference type="ARBA" id="ARBA00023004"/>
    </source>
</evidence>
<dbReference type="Pfam" id="PF00141">
    <property type="entry name" value="peroxidase"/>
    <property type="match status" value="1"/>
</dbReference>
<reference evidence="10" key="2">
    <citation type="submission" date="2015-01" db="EMBL/GenBank/DDBJ databases">
        <title>Evolutionary Origins and Diversification of the Mycorrhizal Mutualists.</title>
        <authorList>
            <consortium name="DOE Joint Genome Institute"/>
            <consortium name="Mycorrhizal Genomics Consortium"/>
            <person name="Kohler A."/>
            <person name="Kuo A."/>
            <person name="Nagy L.G."/>
            <person name="Floudas D."/>
            <person name="Copeland A."/>
            <person name="Barry K.W."/>
            <person name="Cichocki N."/>
            <person name="Veneault-Fourrey C."/>
            <person name="LaButti K."/>
            <person name="Lindquist E.A."/>
            <person name="Lipzen A."/>
            <person name="Lundell T."/>
            <person name="Morin E."/>
            <person name="Murat C."/>
            <person name="Riley R."/>
            <person name="Ohm R."/>
            <person name="Sun H."/>
            <person name="Tunlid A."/>
            <person name="Henrissat B."/>
            <person name="Grigoriev I.V."/>
            <person name="Hibbett D.S."/>
            <person name="Martin F."/>
        </authorList>
    </citation>
    <scope>NUCLEOTIDE SEQUENCE [LARGE SCALE GENOMIC DNA]</scope>
    <source>
        <strain evidence="10">h7</strain>
    </source>
</reference>
<comment type="similarity">
    <text evidence="6">Belongs to the peroxidase family.</text>
</comment>
<dbReference type="Gene3D" id="1.10.420.10">
    <property type="entry name" value="Peroxidase, domain 2"/>
    <property type="match status" value="1"/>
</dbReference>
<keyword evidence="3" id="KW-0479">Metal-binding</keyword>
<feature type="signal peptide" evidence="7">
    <location>
        <begin position="1"/>
        <end position="22"/>
    </location>
</feature>
<dbReference type="HOGENOM" id="CLU_004824_4_0_1"/>
<dbReference type="GO" id="GO:0034599">
    <property type="term" value="P:cellular response to oxidative stress"/>
    <property type="evidence" value="ECO:0007669"/>
    <property type="project" value="InterPro"/>
</dbReference>
<keyword evidence="2" id="KW-0349">Heme</keyword>
<dbReference type="InterPro" id="IPR044831">
    <property type="entry name" value="Ccp1-like"/>
</dbReference>
<evidence type="ECO:0000256" key="4">
    <source>
        <dbReference type="ARBA" id="ARBA00023002"/>
    </source>
</evidence>
<dbReference type="InterPro" id="IPR010255">
    <property type="entry name" value="Haem_peroxidase_sf"/>
</dbReference>
<evidence type="ECO:0000256" key="1">
    <source>
        <dbReference type="ARBA" id="ARBA00022559"/>
    </source>
</evidence>
<dbReference type="PRINTS" id="PR00458">
    <property type="entry name" value="PEROXIDASE"/>
</dbReference>
<dbReference type="PROSITE" id="PS50873">
    <property type="entry name" value="PEROXIDASE_4"/>
    <property type="match status" value="1"/>
</dbReference>
<keyword evidence="7" id="KW-0732">Signal</keyword>